<dbReference type="InterPro" id="IPR029787">
    <property type="entry name" value="Nucleotide_cyclase"/>
</dbReference>
<evidence type="ECO:0000313" key="4">
    <source>
        <dbReference type="EMBL" id="MXO55069.1"/>
    </source>
</evidence>
<feature type="transmembrane region" description="Helical" evidence="1">
    <location>
        <begin position="65"/>
        <end position="83"/>
    </location>
</feature>
<dbReference type="CDD" id="cd01948">
    <property type="entry name" value="EAL"/>
    <property type="match status" value="1"/>
</dbReference>
<dbReference type="Pfam" id="PF00563">
    <property type="entry name" value="EAL"/>
    <property type="match status" value="1"/>
</dbReference>
<dbReference type="InterPro" id="IPR035919">
    <property type="entry name" value="EAL_sf"/>
</dbReference>
<keyword evidence="1" id="KW-0812">Transmembrane</keyword>
<dbReference type="CDD" id="cd01949">
    <property type="entry name" value="GGDEF"/>
    <property type="match status" value="1"/>
</dbReference>
<dbReference type="PANTHER" id="PTHR44757:SF2">
    <property type="entry name" value="BIOFILM ARCHITECTURE MAINTENANCE PROTEIN MBAA"/>
    <property type="match status" value="1"/>
</dbReference>
<dbReference type="InterPro" id="IPR001633">
    <property type="entry name" value="EAL_dom"/>
</dbReference>
<dbReference type="NCBIfam" id="TIGR00254">
    <property type="entry name" value="GGDEF"/>
    <property type="match status" value="1"/>
</dbReference>
<dbReference type="SMART" id="SM00052">
    <property type="entry name" value="EAL"/>
    <property type="match status" value="1"/>
</dbReference>
<protein>
    <submittedName>
        <fullName evidence="4">EAL domain-containing protein</fullName>
    </submittedName>
</protein>
<feature type="domain" description="GGDEF" evidence="3">
    <location>
        <begin position="369"/>
        <end position="502"/>
    </location>
</feature>
<dbReference type="SMART" id="SM00267">
    <property type="entry name" value="GGDEF"/>
    <property type="match status" value="1"/>
</dbReference>
<dbReference type="InterPro" id="IPR035965">
    <property type="entry name" value="PAS-like_dom_sf"/>
</dbReference>
<proteinExistence type="predicted"/>
<evidence type="ECO:0000259" key="2">
    <source>
        <dbReference type="PROSITE" id="PS50883"/>
    </source>
</evidence>
<dbReference type="PANTHER" id="PTHR44757">
    <property type="entry name" value="DIGUANYLATE CYCLASE DGCP"/>
    <property type="match status" value="1"/>
</dbReference>
<dbReference type="AlphaFoldDB" id="A0A844YCB5"/>
<dbReference type="SUPFAM" id="SSF141868">
    <property type="entry name" value="EAL domain-like"/>
    <property type="match status" value="1"/>
</dbReference>
<keyword evidence="1" id="KW-0472">Membrane</keyword>
<dbReference type="Gene3D" id="3.20.20.450">
    <property type="entry name" value="EAL domain"/>
    <property type="match status" value="1"/>
</dbReference>
<feature type="transmembrane region" description="Helical" evidence="1">
    <location>
        <begin position="130"/>
        <end position="147"/>
    </location>
</feature>
<dbReference type="SUPFAM" id="SSF55785">
    <property type="entry name" value="PYP-like sensor domain (PAS domain)"/>
    <property type="match status" value="1"/>
</dbReference>
<keyword evidence="1" id="KW-1133">Transmembrane helix</keyword>
<reference evidence="4 5" key="1">
    <citation type="submission" date="2019-12" db="EMBL/GenBank/DDBJ databases">
        <title>Genomic-based taxomic classification of the family Erythrobacteraceae.</title>
        <authorList>
            <person name="Xu L."/>
        </authorList>
    </citation>
    <scope>NUCLEOTIDE SEQUENCE [LARGE SCALE GENOMIC DNA]</scope>
    <source>
        <strain evidence="4 5">JCM 17468</strain>
    </source>
</reference>
<name>A0A844YCB5_9SPHN</name>
<keyword evidence="5" id="KW-1185">Reference proteome</keyword>
<evidence type="ECO:0000256" key="1">
    <source>
        <dbReference type="SAM" id="Phobius"/>
    </source>
</evidence>
<dbReference type="SUPFAM" id="SSF55073">
    <property type="entry name" value="Nucleotide cyclase"/>
    <property type="match status" value="1"/>
</dbReference>
<feature type="transmembrane region" description="Helical" evidence="1">
    <location>
        <begin position="159"/>
        <end position="190"/>
    </location>
</feature>
<dbReference type="Proteomes" id="UP000430272">
    <property type="component" value="Unassembled WGS sequence"/>
</dbReference>
<dbReference type="Gene3D" id="3.30.450.20">
    <property type="entry name" value="PAS domain"/>
    <property type="match status" value="1"/>
</dbReference>
<dbReference type="InterPro" id="IPR043128">
    <property type="entry name" value="Rev_trsase/Diguanyl_cyclase"/>
</dbReference>
<dbReference type="Pfam" id="PF00990">
    <property type="entry name" value="GGDEF"/>
    <property type="match status" value="1"/>
</dbReference>
<organism evidence="4 5">
    <name type="scientific">Qipengyuania pelagi</name>
    <dbReference type="NCBI Taxonomy" id="994320"/>
    <lineage>
        <taxon>Bacteria</taxon>
        <taxon>Pseudomonadati</taxon>
        <taxon>Pseudomonadota</taxon>
        <taxon>Alphaproteobacteria</taxon>
        <taxon>Sphingomonadales</taxon>
        <taxon>Erythrobacteraceae</taxon>
        <taxon>Qipengyuania</taxon>
    </lineage>
</organism>
<comment type="caution">
    <text evidence="4">The sequence shown here is derived from an EMBL/GenBank/DDBJ whole genome shotgun (WGS) entry which is preliminary data.</text>
</comment>
<feature type="transmembrane region" description="Helical" evidence="1">
    <location>
        <begin position="34"/>
        <end position="59"/>
    </location>
</feature>
<evidence type="ECO:0000259" key="3">
    <source>
        <dbReference type="PROSITE" id="PS50887"/>
    </source>
</evidence>
<sequence>MPGADRSRRRRVGCRVTQACDSAALVRKRRLETAIATGPIAQIATSLTAIILAAAFYGVVPHPALAAWLLLAFILLAIRHTIIRAATCETLDGSEVRTHLNRIVAAKAATSIFWAASFVLFARYASGERLALLILVAALTFVGTMLLHRGVPRASFVHLTAILIGITLSALTVAGSAAIWVVLLLVPYALILARFTISQDRAFVEATIGENMRLENEQTVRLLLNEYETQAQDCLWSVGPRGRLRDVSQRLANFLGQDIEAVEGTPFGDLFIEGRQRTRLVDLLANRVPFRDEIVKLDIRGQTRIWRVSGRPKANGFVTGVLRDVTEAFRTEERVRYLALHDDLTGLANRHAFTEHLRERMGLTGDPVRRIALFYLDLDDFKAINDTFGHRTADAILCEVGWRLKSQLREADLVARLAADEFAIVIESALGDGMLIERGHRLLAAMREPFLVEDRLIEVSGSVGIARCSEEACEAEELVRRADLAIVAAKAKGRGQLALFDRALDAKVQQRRRTEQDLRVALLEGGLRVHYQPVIDIATGRTTAYEALVRWDHPERGMLPPDEFLAIAEETGLIVPLGEFVIRQALTEMAGWKGNFRLSINLSPSQIRSVDLLPTIADALAATGFDPSRIEFEITEHVILQADSSATATLDRLRASGIKIALDDFGTGYSSLSYLRRFPFDRIKIDRSFVKDLTTSASSRAIVSTVIALGRSLGMQVTAEGIEDRAQLQILGELGCDEAQGYLILEPLAASELDRVRAGLGADRGDGVLDYAAARDAILRRRKQSGQSA</sequence>
<dbReference type="InterPro" id="IPR000160">
    <property type="entry name" value="GGDEF_dom"/>
</dbReference>
<feature type="domain" description="EAL" evidence="2">
    <location>
        <begin position="511"/>
        <end position="761"/>
    </location>
</feature>
<gene>
    <name evidence="4" type="ORF">GRI47_13760</name>
</gene>
<feature type="transmembrane region" description="Helical" evidence="1">
    <location>
        <begin position="104"/>
        <end position="124"/>
    </location>
</feature>
<evidence type="ECO:0000313" key="5">
    <source>
        <dbReference type="Proteomes" id="UP000430272"/>
    </source>
</evidence>
<dbReference type="PROSITE" id="PS50883">
    <property type="entry name" value="EAL"/>
    <property type="match status" value="1"/>
</dbReference>
<dbReference type="InterPro" id="IPR052155">
    <property type="entry name" value="Biofilm_reg_signaling"/>
</dbReference>
<accession>A0A844YCB5</accession>
<dbReference type="Gene3D" id="3.30.70.270">
    <property type="match status" value="1"/>
</dbReference>
<dbReference type="PROSITE" id="PS50887">
    <property type="entry name" value="GGDEF"/>
    <property type="match status" value="1"/>
</dbReference>
<dbReference type="EMBL" id="WTYD01000003">
    <property type="protein sequence ID" value="MXO55069.1"/>
    <property type="molecule type" value="Genomic_DNA"/>
</dbReference>